<dbReference type="GO" id="GO:0016020">
    <property type="term" value="C:membrane"/>
    <property type="evidence" value="ECO:0007669"/>
    <property type="project" value="InterPro"/>
</dbReference>
<evidence type="ECO:0000313" key="4">
    <source>
        <dbReference type="EMBL" id="TSJ45039.1"/>
    </source>
</evidence>
<dbReference type="Pfam" id="PF05345">
    <property type="entry name" value="He_PIG"/>
    <property type="match status" value="1"/>
</dbReference>
<evidence type="ECO:0000313" key="5">
    <source>
        <dbReference type="Proteomes" id="UP000316008"/>
    </source>
</evidence>
<dbReference type="AlphaFoldDB" id="A0A556MZ17"/>
<accession>A0A556MZ17</accession>
<keyword evidence="5" id="KW-1185">Reference proteome</keyword>
<dbReference type="InterPro" id="IPR015919">
    <property type="entry name" value="Cadherin-like_sf"/>
</dbReference>
<dbReference type="Pfam" id="PF18962">
    <property type="entry name" value="Por_Secre_tail"/>
    <property type="match status" value="1"/>
</dbReference>
<evidence type="ECO:0000259" key="3">
    <source>
        <dbReference type="PROSITE" id="PS50060"/>
    </source>
</evidence>
<dbReference type="NCBIfam" id="NF038128">
    <property type="entry name" value="choice_anch_J"/>
    <property type="match status" value="1"/>
</dbReference>
<evidence type="ECO:0000256" key="2">
    <source>
        <dbReference type="SAM" id="SignalP"/>
    </source>
</evidence>
<feature type="domain" description="MAM" evidence="3">
    <location>
        <begin position="28"/>
        <end position="222"/>
    </location>
</feature>
<gene>
    <name evidence="4" type="ORF">FO442_10625</name>
</gene>
<dbReference type="Gene3D" id="2.60.120.200">
    <property type="match status" value="1"/>
</dbReference>
<feature type="signal peptide" evidence="2">
    <location>
        <begin position="1"/>
        <end position="23"/>
    </location>
</feature>
<dbReference type="GO" id="GO:0005509">
    <property type="term" value="F:calcium ion binding"/>
    <property type="evidence" value="ECO:0007669"/>
    <property type="project" value="InterPro"/>
</dbReference>
<feature type="chain" id="PRO_5021822461" evidence="2">
    <location>
        <begin position="24"/>
        <end position="762"/>
    </location>
</feature>
<dbReference type="Gene3D" id="2.60.40.10">
    <property type="entry name" value="Immunoglobulins"/>
    <property type="match status" value="1"/>
</dbReference>
<dbReference type="EMBL" id="VLPL01000004">
    <property type="protein sequence ID" value="TSJ45039.1"/>
    <property type="molecule type" value="Genomic_DNA"/>
</dbReference>
<keyword evidence="1 2" id="KW-0732">Signal</keyword>
<dbReference type="InterPro" id="IPR013783">
    <property type="entry name" value="Ig-like_fold"/>
</dbReference>
<organism evidence="4 5">
    <name type="scientific">Fluviicola chungangensis</name>
    <dbReference type="NCBI Taxonomy" id="2597671"/>
    <lineage>
        <taxon>Bacteria</taxon>
        <taxon>Pseudomonadati</taxon>
        <taxon>Bacteroidota</taxon>
        <taxon>Flavobacteriia</taxon>
        <taxon>Flavobacteriales</taxon>
        <taxon>Crocinitomicaceae</taxon>
        <taxon>Fluviicola</taxon>
    </lineage>
</organism>
<dbReference type="NCBIfam" id="TIGR04183">
    <property type="entry name" value="Por_Secre_tail"/>
    <property type="match status" value="1"/>
</dbReference>
<dbReference type="RefSeq" id="WP_144333158.1">
    <property type="nucleotide sequence ID" value="NZ_VLPL01000004.1"/>
</dbReference>
<name>A0A556MZ17_9FLAO</name>
<sequence length="762" mass="77265">MKTRIFKIAALCGLLVFGLTSKAYSQAFTENFDDVSTLTGNGWYQQNNSTTIGTNPNWIQGVSTPTGPFDSYNGVASAYICANYNSTTGANTISNWLVTPNRTFRNGDVFTFYTRRPTPAPTEYPDRLEVRLSTNGASTNVGTGSAAVGDFTTLLLSVNPSLVTGVYPQVWTQFTITISGLPAPTSGRIAFRYYVTNGGPLGSNSDFIGLDNVVYTPYTCPAFTMTTGGALTGGTAGSAYSLALTQTGALGAPNFAITAGALPPGLTLASNGTISGTPTATGTFNFTATVNDNSGCSGSQAYSITVVCPANPITFSPAPALCDNGSSYTLIEGSPAGGTYSGTNVSGGSFNPAMGSQTITYDMTDAYGCSHSSNYTITVNPAPVVSQSTISAVCDNEGLVALTGGSPAGGTYSGTGVTGTDFDPASGTQMITYTYTDGNSCTNSASTTITVNTAPTVTQSAISAVCDNSGALALTGGSPAGGTYSGTGVSGSDFDPTAGTQTVTYAYTDANGCMNTASTTIMVNAAPTVTQSAVSAVCSNSGTLALTGGSPAGGTYSGTGVTGTDFDPMAGTQTVTYTFTDANGCTDEAMTTITVNTAPTVGFTSPVSTMCLNHAPLTLSGGTPAGGTYSGAGVSGGMLNPVTAGVGSHVITYSFTDANGCDGQATFTISVSDCLGLTENSQTFGLEVYPNPTSGKFTASVSSGTDFSIVNVIDIQGKEVPFGCFKSSATTTEIDFSGQVTGLYFVKALIDGQQFIFRIQKQ</sequence>
<proteinExistence type="predicted"/>
<dbReference type="InterPro" id="IPR026444">
    <property type="entry name" value="Secre_tail"/>
</dbReference>
<dbReference type="PROSITE" id="PS50060">
    <property type="entry name" value="MAM_2"/>
    <property type="match status" value="1"/>
</dbReference>
<dbReference type="OrthoDB" id="9805017at2"/>
<reference evidence="4 5" key="1">
    <citation type="submission" date="2019-07" db="EMBL/GenBank/DDBJ databases">
        <authorList>
            <person name="Huq M.A."/>
        </authorList>
    </citation>
    <scope>NUCLEOTIDE SEQUENCE [LARGE SCALE GENOMIC DNA]</scope>
    <source>
        <strain evidence="4 5">MAH-3</strain>
    </source>
</reference>
<protein>
    <submittedName>
        <fullName evidence="4">T9SS type A sorting domain-containing protein</fullName>
    </submittedName>
</protein>
<dbReference type="SUPFAM" id="SSF49313">
    <property type="entry name" value="Cadherin-like"/>
    <property type="match status" value="1"/>
</dbReference>
<evidence type="ECO:0000256" key="1">
    <source>
        <dbReference type="ARBA" id="ARBA00022729"/>
    </source>
</evidence>
<dbReference type="Proteomes" id="UP000316008">
    <property type="component" value="Unassembled WGS sequence"/>
</dbReference>
<comment type="caution">
    <text evidence="4">The sequence shown here is derived from an EMBL/GenBank/DDBJ whole genome shotgun (WGS) entry which is preliminary data.</text>
</comment>
<dbReference type="InterPro" id="IPR000998">
    <property type="entry name" value="MAM_dom"/>
</dbReference>